<feature type="domain" description="Amidohydrolase-related" evidence="2">
    <location>
        <begin position="105"/>
        <end position="316"/>
    </location>
</feature>
<dbReference type="InterPro" id="IPR032465">
    <property type="entry name" value="ACMSD"/>
</dbReference>
<dbReference type="RefSeq" id="WP_219354789.1">
    <property type="nucleotide sequence ID" value="NZ_CP080034.1"/>
</dbReference>
<evidence type="ECO:0000259" key="2">
    <source>
        <dbReference type="Pfam" id="PF04909"/>
    </source>
</evidence>
<evidence type="ECO:0000256" key="1">
    <source>
        <dbReference type="SAM" id="SignalP"/>
    </source>
</evidence>
<dbReference type="GeneID" id="94375799"/>
<name>A0ABX8TH65_9CAUL</name>
<dbReference type="InterPro" id="IPR006680">
    <property type="entry name" value="Amidohydro-rel"/>
</dbReference>
<accession>A0ABX8TH65</accession>
<gene>
    <name evidence="3" type="ORF">KWG56_11005</name>
</gene>
<reference evidence="3 4" key="1">
    <citation type="submission" date="2021-07" db="EMBL/GenBank/DDBJ databases">
        <title>Isolation and characterization of bacteria from a gold mining with a capacity of golden bioaccumulation.</title>
        <authorList>
            <person name="Yang X.J."/>
        </authorList>
    </citation>
    <scope>NUCLEOTIDE SEQUENCE [LARGE SCALE GENOMIC DNA]</scope>
    <source>
        <strain evidence="3 4">Au29</strain>
    </source>
</reference>
<feature type="signal peptide" evidence="1">
    <location>
        <begin position="1"/>
        <end position="20"/>
    </location>
</feature>
<sequence length="330" mass="35265">MTFKLAALTGAVAIALAACATIQPAAAPVAVDHHVHVHSPEILAFLPSYCSSLGRAGACPEVFLKPLTVDDLLADMDAAGVRKAWMMSTAYLAESPMMVPPRPDAAQLVHTANAFTVMQARTHPDRLAAFIGVNPLTPTALSEIARWKDDPFATGVKIHLTNSGVDLRDPADVAHLAAVFRAAGQAHMPILIHMRTRAADYGAQDVRIFLDQVLPQAAGVPVIIAHSGGWGGLDDNTWSAMQGFADALAERPELKQNLYFDLAQTFKADTSQADLTRLVAMMRRIGVDRFVPGSDWPFSGPLDGYLNGALARLPLTPTEASMVRSAQAFP</sequence>
<feature type="chain" id="PRO_5046641599" evidence="1">
    <location>
        <begin position="21"/>
        <end position="330"/>
    </location>
</feature>
<dbReference type="PROSITE" id="PS51257">
    <property type="entry name" value="PROKAR_LIPOPROTEIN"/>
    <property type="match status" value="1"/>
</dbReference>
<dbReference type="Proteomes" id="UP000824334">
    <property type="component" value="Chromosome"/>
</dbReference>
<dbReference type="PANTHER" id="PTHR21240">
    <property type="entry name" value="2-AMINO-3-CARBOXYLMUCONATE-6-SEMIALDEHYDE DECARBOXYLASE"/>
    <property type="match status" value="1"/>
</dbReference>
<dbReference type="EMBL" id="CP080034">
    <property type="protein sequence ID" value="QYC09150.1"/>
    <property type="molecule type" value="Genomic_DNA"/>
</dbReference>
<evidence type="ECO:0000313" key="3">
    <source>
        <dbReference type="EMBL" id="QYC09150.1"/>
    </source>
</evidence>
<proteinExistence type="predicted"/>
<evidence type="ECO:0000313" key="4">
    <source>
        <dbReference type="Proteomes" id="UP000824334"/>
    </source>
</evidence>
<keyword evidence="4" id="KW-1185">Reference proteome</keyword>
<organism evidence="3 4">
    <name type="scientific">Brevundimonas nasdae</name>
    <dbReference type="NCBI Taxonomy" id="172043"/>
    <lineage>
        <taxon>Bacteria</taxon>
        <taxon>Pseudomonadati</taxon>
        <taxon>Pseudomonadota</taxon>
        <taxon>Alphaproteobacteria</taxon>
        <taxon>Caulobacterales</taxon>
        <taxon>Caulobacteraceae</taxon>
        <taxon>Brevundimonas</taxon>
    </lineage>
</organism>
<dbReference type="Pfam" id="PF04909">
    <property type="entry name" value="Amidohydro_2"/>
    <property type="match status" value="1"/>
</dbReference>
<keyword evidence="1" id="KW-0732">Signal</keyword>
<protein>
    <submittedName>
        <fullName evidence="3">Amidohydrolase</fullName>
    </submittedName>
</protein>